<keyword evidence="4" id="KW-1185">Reference proteome</keyword>
<dbReference type="PANTHER" id="PTHR43713:SF3">
    <property type="entry name" value="GLUTAMATE-1-SEMIALDEHYDE 2,1-AMINOMUTASE 1, CHLOROPLASTIC-RELATED"/>
    <property type="match status" value="1"/>
</dbReference>
<comment type="cofactor">
    <cofactor evidence="1">
        <name>pyridoxal 5'-phosphate</name>
        <dbReference type="ChEBI" id="CHEBI:597326"/>
    </cofactor>
</comment>
<dbReference type="InterPro" id="IPR005814">
    <property type="entry name" value="Aminotrans_3"/>
</dbReference>
<dbReference type="InterPro" id="IPR003329">
    <property type="entry name" value="Cytidylyl_trans"/>
</dbReference>
<dbReference type="SUPFAM" id="SSF53383">
    <property type="entry name" value="PLP-dependent transferases"/>
    <property type="match status" value="1"/>
</dbReference>
<name>A0ABV0CPC2_9NEIS</name>
<dbReference type="InterPro" id="IPR015422">
    <property type="entry name" value="PyrdxlP-dep_Trfase_small"/>
</dbReference>
<dbReference type="EMBL" id="JAYFSJ010000015">
    <property type="protein sequence ID" value="MEN7432872.1"/>
    <property type="molecule type" value="Genomic_DNA"/>
</dbReference>
<dbReference type="PANTHER" id="PTHR43713">
    <property type="entry name" value="GLUTAMATE-1-SEMIALDEHYDE 2,1-AMINOMUTASE"/>
    <property type="match status" value="1"/>
</dbReference>
<evidence type="ECO:0000256" key="1">
    <source>
        <dbReference type="ARBA" id="ARBA00001933"/>
    </source>
</evidence>
<dbReference type="EC" id="5.4.3.8" evidence="3"/>
<dbReference type="Pfam" id="PF00202">
    <property type="entry name" value="Aminotran_3"/>
    <property type="match status" value="1"/>
</dbReference>
<keyword evidence="3" id="KW-0413">Isomerase</keyword>
<dbReference type="InterPro" id="IPR029044">
    <property type="entry name" value="Nucleotide-diphossugar_trans"/>
</dbReference>
<dbReference type="InterPro" id="IPR015421">
    <property type="entry name" value="PyrdxlP-dep_Trfase_major"/>
</dbReference>
<dbReference type="Gene3D" id="3.90.550.10">
    <property type="entry name" value="Spore Coat Polysaccharide Biosynthesis Protein SpsA, Chain A"/>
    <property type="match status" value="1"/>
</dbReference>
<gene>
    <name evidence="3" type="ORF">VA599_19160</name>
</gene>
<keyword evidence="2" id="KW-0663">Pyridoxal phosphate</keyword>
<proteinExistence type="predicted"/>
<dbReference type="Gene3D" id="3.90.1150.10">
    <property type="entry name" value="Aspartate Aminotransferase, domain 1"/>
    <property type="match status" value="1"/>
</dbReference>
<dbReference type="RefSeq" id="WP_346790086.1">
    <property type="nucleotide sequence ID" value="NZ_JAYFSJ010000015.1"/>
</dbReference>
<dbReference type="GO" id="GO:0042286">
    <property type="term" value="F:glutamate-1-semialdehyde 2,1-aminomutase activity"/>
    <property type="evidence" value="ECO:0007669"/>
    <property type="project" value="UniProtKB-EC"/>
</dbReference>
<dbReference type="Pfam" id="PF02348">
    <property type="entry name" value="CTP_transf_3"/>
    <property type="match status" value="1"/>
</dbReference>
<dbReference type="Proteomes" id="UP001405405">
    <property type="component" value="Unassembled WGS sequence"/>
</dbReference>
<comment type="caution">
    <text evidence="3">The sequence shown here is derived from an EMBL/GenBank/DDBJ whole genome shotgun (WGS) entry which is preliminary data.</text>
</comment>
<accession>A0ABV0CPC2</accession>
<protein>
    <submittedName>
        <fullName evidence="3">Glutamate-1-semialdehyde 2,1-aminomutase</fullName>
        <ecNumber evidence="3">5.4.3.8</ecNumber>
    </submittedName>
</protein>
<evidence type="ECO:0000313" key="4">
    <source>
        <dbReference type="Proteomes" id="UP001405405"/>
    </source>
</evidence>
<evidence type="ECO:0000256" key="2">
    <source>
        <dbReference type="ARBA" id="ARBA00022898"/>
    </source>
</evidence>
<dbReference type="Gene3D" id="3.40.640.10">
    <property type="entry name" value="Type I PLP-dependent aspartate aminotransferase-like (Major domain)"/>
    <property type="match status" value="1"/>
</dbReference>
<organism evidence="3 4">
    <name type="scientific">Chromobacterium indicum</name>
    <dbReference type="NCBI Taxonomy" id="3110228"/>
    <lineage>
        <taxon>Bacteria</taxon>
        <taxon>Pseudomonadati</taxon>
        <taxon>Pseudomonadota</taxon>
        <taxon>Betaproteobacteria</taxon>
        <taxon>Neisseriales</taxon>
        <taxon>Chromobacteriaceae</taxon>
        <taxon>Chromobacterium</taxon>
    </lineage>
</organism>
<sequence>MRVAILITARMGSTRLSDKHLRDMAGRPALRWLLERITAEFHAELDGGAASLWIATGNPDRNAGFSALTSGIPAQLFFGADDNVPLRHLQVAQAHGFDALLSIDGDDIFCAPEAMRAVYDALVSGVSLAKTSGLPLGMNAWGYATPVLEQALRGADASVLETGWGRIFDGMTVHEDVLSCPGAEQVRATLDYPEDLEFFDVTAREIQGWEQLPASDLVQAVLSRGLHRINASVTEQYWENFNMGVSSEQTATHAKSYSERLHRVIPGGAHTYSRGDDQYPVNAPQILERAKGSTVWAADGRSFLDYGMALRAVSIGYSEPAINEAAIRGLEAGNNLTRASMIELAAAERLVGMIDSVDMVKFTKNGSTATSAAVKLARAYTGRDLVARCAQHPFFSYDDWFIGNTAITKGIPVGTIEQTKSFAYNDIGSLERLIAEYPDQFACVILEPASTDTPATFIGPDSREVNYLQQVEALCRKHGIVFILDEMITGFRWHLKGAQHTYGVTPDLCTFGKAMANGFSVAAVAGRRELMSLGSIDQLGQERLFLLSTTHGAEMCGLAAYLATMDFLEEHAVVDHLWTYGAKLQAEINGAAEQAGIAKHFYAAGPAVSPYYATVTGEGAPWLELRTLFAQEMIKQGVLMPWLALSYRHGDAELEKTREALAAAMDVCARGIAEGVDKYLIGPAIKPVFRRFN</sequence>
<reference evidence="3 4" key="1">
    <citation type="submission" date="2023-12" db="EMBL/GenBank/DDBJ databases">
        <title>Chromobacterium sp. strain TRC.1.1.SA producing antimicrobial pigment.</title>
        <authorList>
            <person name="Verma N."/>
            <person name="Choksket S."/>
            <person name="Pinnaka A.K."/>
            <person name="Korpole S."/>
        </authorList>
    </citation>
    <scope>NUCLEOTIDE SEQUENCE [LARGE SCALE GENOMIC DNA]</scope>
    <source>
        <strain evidence="3 4">TRC1.1.SA</strain>
    </source>
</reference>
<dbReference type="SUPFAM" id="SSF53448">
    <property type="entry name" value="Nucleotide-diphospho-sugar transferases"/>
    <property type="match status" value="1"/>
</dbReference>
<evidence type="ECO:0000313" key="3">
    <source>
        <dbReference type="EMBL" id="MEN7432872.1"/>
    </source>
</evidence>
<dbReference type="NCBIfam" id="NF004856">
    <property type="entry name" value="PRK06209.1"/>
    <property type="match status" value="1"/>
</dbReference>
<dbReference type="InterPro" id="IPR015424">
    <property type="entry name" value="PyrdxlP-dep_Trfase"/>
</dbReference>